<keyword evidence="3" id="KW-1185">Reference proteome</keyword>
<keyword evidence="1" id="KW-0812">Transmembrane</keyword>
<protein>
    <recommendedName>
        <fullName evidence="4">Conjugal transfer protein TraS</fullName>
    </recommendedName>
</protein>
<dbReference type="OrthoDB" id="6547369at2"/>
<sequence>MTNFTMAKVDADVSMLMDSLSSSHRLIPSSLQLLRLSFVVPVISLVAALVGDVIGYVSLFGSQSSLQGYYSYLFSDGWAVVIPTVIIGLLFALMTYNNLMLYMAVPESTRHASIILRHLRKIAKRTVSIFMILMFVAAFLSLFKSWASLAIPALEFVLLFALNMIVGAEINRLGAGLALEKISSLIKKI</sequence>
<organism evidence="2 3">
    <name type="scientific">Pantoea rodasii</name>
    <dbReference type="NCBI Taxonomy" id="1076549"/>
    <lineage>
        <taxon>Bacteria</taxon>
        <taxon>Pseudomonadati</taxon>
        <taxon>Pseudomonadota</taxon>
        <taxon>Gammaproteobacteria</taxon>
        <taxon>Enterobacterales</taxon>
        <taxon>Erwiniaceae</taxon>
        <taxon>Pantoea</taxon>
    </lineage>
</organism>
<feature type="transmembrane region" description="Helical" evidence="1">
    <location>
        <begin position="126"/>
        <end position="143"/>
    </location>
</feature>
<accession>A0A2M9WDI6</accession>
<reference evidence="2 3" key="1">
    <citation type="submission" date="2017-11" db="EMBL/GenBank/DDBJ databases">
        <title>The genome sequence of Pantoea rodasii DSM 26611.</title>
        <authorList>
            <person name="Gao J."/>
            <person name="Mao X."/>
            <person name="Sun J."/>
        </authorList>
    </citation>
    <scope>NUCLEOTIDE SEQUENCE [LARGE SCALE GENOMIC DNA]</scope>
    <source>
        <strain evidence="2 3">DSM 26611</strain>
    </source>
</reference>
<evidence type="ECO:0000313" key="3">
    <source>
        <dbReference type="Proteomes" id="UP000232062"/>
    </source>
</evidence>
<gene>
    <name evidence="2" type="ORF">PRCB_10825</name>
</gene>
<dbReference type="STRING" id="1076549.HA45_22285"/>
<proteinExistence type="predicted"/>
<name>A0A2M9WDI6_9GAMM</name>
<dbReference type="RefSeq" id="WP_100701703.1">
    <property type="nucleotide sequence ID" value="NZ_MLFP01000036.1"/>
</dbReference>
<keyword evidence="1" id="KW-1133">Transmembrane helix</keyword>
<dbReference type="AlphaFoldDB" id="A0A2M9WDI6"/>
<evidence type="ECO:0008006" key="4">
    <source>
        <dbReference type="Google" id="ProtNLM"/>
    </source>
</evidence>
<dbReference type="Proteomes" id="UP000232062">
    <property type="component" value="Unassembled WGS sequence"/>
</dbReference>
<feature type="transmembrane region" description="Helical" evidence="1">
    <location>
        <begin position="33"/>
        <end position="57"/>
    </location>
</feature>
<comment type="caution">
    <text evidence="2">The sequence shown here is derived from an EMBL/GenBank/DDBJ whole genome shotgun (WGS) entry which is preliminary data.</text>
</comment>
<evidence type="ECO:0000313" key="2">
    <source>
        <dbReference type="EMBL" id="PJZ05528.1"/>
    </source>
</evidence>
<feature type="transmembrane region" description="Helical" evidence="1">
    <location>
        <begin position="149"/>
        <end position="168"/>
    </location>
</feature>
<feature type="transmembrane region" description="Helical" evidence="1">
    <location>
        <begin position="77"/>
        <end position="105"/>
    </location>
</feature>
<evidence type="ECO:0000256" key="1">
    <source>
        <dbReference type="SAM" id="Phobius"/>
    </source>
</evidence>
<dbReference type="EMBL" id="PIQI01000015">
    <property type="protein sequence ID" value="PJZ05528.1"/>
    <property type="molecule type" value="Genomic_DNA"/>
</dbReference>
<keyword evidence="1" id="KW-0472">Membrane</keyword>